<organism evidence="8 9">
    <name type="scientific">Micavibrio aeruginosavorus (strain ARL-13)</name>
    <dbReference type="NCBI Taxonomy" id="856793"/>
    <lineage>
        <taxon>Bacteria</taxon>
        <taxon>Pseudomonadati</taxon>
        <taxon>Bdellovibrionota</taxon>
        <taxon>Bdellovibrionia</taxon>
        <taxon>Bdellovibrionales</taxon>
        <taxon>Pseudobdellovibrionaceae</taxon>
        <taxon>Micavibrio</taxon>
    </lineage>
</organism>
<evidence type="ECO:0000256" key="3">
    <source>
        <dbReference type="ARBA" id="ARBA00022448"/>
    </source>
</evidence>
<name>G2KM92_MICAA</name>
<evidence type="ECO:0000313" key="9">
    <source>
        <dbReference type="Proteomes" id="UP000009286"/>
    </source>
</evidence>
<dbReference type="PANTHER" id="PTHR30026">
    <property type="entry name" value="OUTER MEMBRANE PROTEIN TOLC"/>
    <property type="match status" value="1"/>
</dbReference>
<keyword evidence="6" id="KW-0472">Membrane</keyword>
<dbReference type="OrthoDB" id="9814637at2"/>
<accession>G2KM92</accession>
<dbReference type="KEGG" id="mai:MICA_1877"/>
<keyword evidence="9" id="KW-1185">Reference proteome</keyword>
<dbReference type="SUPFAM" id="SSF56954">
    <property type="entry name" value="Outer membrane efflux proteins (OEP)"/>
    <property type="match status" value="1"/>
</dbReference>
<evidence type="ECO:0000256" key="6">
    <source>
        <dbReference type="ARBA" id="ARBA00023136"/>
    </source>
</evidence>
<keyword evidence="3" id="KW-0813">Transport</keyword>
<dbReference type="STRING" id="856793.MICA_1877"/>
<dbReference type="AlphaFoldDB" id="G2KM92"/>
<dbReference type="GO" id="GO:0009279">
    <property type="term" value="C:cell outer membrane"/>
    <property type="evidence" value="ECO:0007669"/>
    <property type="project" value="UniProtKB-SubCell"/>
</dbReference>
<dbReference type="HOGENOM" id="CLU_012817_0_0_5"/>
<dbReference type="InterPro" id="IPR003423">
    <property type="entry name" value="OMP_efflux"/>
</dbReference>
<protein>
    <submittedName>
        <fullName evidence="8">Outer membrane efflux family protein</fullName>
    </submittedName>
</protein>
<dbReference type="Proteomes" id="UP000009286">
    <property type="component" value="Chromosome"/>
</dbReference>
<dbReference type="InterPro" id="IPR051906">
    <property type="entry name" value="TolC-like"/>
</dbReference>
<comment type="similarity">
    <text evidence="2">Belongs to the outer membrane factor (OMF) (TC 1.B.17) family.</text>
</comment>
<dbReference type="eggNOG" id="COG1538">
    <property type="taxonomic scope" value="Bacteria"/>
</dbReference>
<dbReference type="PANTHER" id="PTHR30026:SF22">
    <property type="entry name" value="OUTER MEMBRANE EFFLUX PROTEIN"/>
    <property type="match status" value="1"/>
</dbReference>
<dbReference type="EMBL" id="CP002382">
    <property type="protein sequence ID" value="AEP10186.1"/>
    <property type="molecule type" value="Genomic_DNA"/>
</dbReference>
<dbReference type="GO" id="GO:1990281">
    <property type="term" value="C:efflux pump complex"/>
    <property type="evidence" value="ECO:0007669"/>
    <property type="project" value="TreeGrafter"/>
</dbReference>
<evidence type="ECO:0000313" key="8">
    <source>
        <dbReference type="EMBL" id="AEP10186.1"/>
    </source>
</evidence>
<dbReference type="GO" id="GO:0015288">
    <property type="term" value="F:porin activity"/>
    <property type="evidence" value="ECO:0007669"/>
    <property type="project" value="TreeGrafter"/>
</dbReference>
<keyword evidence="7" id="KW-0998">Cell outer membrane</keyword>
<dbReference type="Pfam" id="PF02321">
    <property type="entry name" value="OEP"/>
    <property type="match status" value="2"/>
</dbReference>
<dbReference type="Gene3D" id="1.20.1600.10">
    <property type="entry name" value="Outer membrane efflux proteins (OEP)"/>
    <property type="match status" value="1"/>
</dbReference>
<gene>
    <name evidence="8" type="ordered locus">MICA_1877</name>
</gene>
<evidence type="ECO:0000256" key="2">
    <source>
        <dbReference type="ARBA" id="ARBA00007613"/>
    </source>
</evidence>
<keyword evidence="4" id="KW-1134">Transmembrane beta strand</keyword>
<evidence type="ECO:0000256" key="5">
    <source>
        <dbReference type="ARBA" id="ARBA00022692"/>
    </source>
</evidence>
<evidence type="ECO:0000256" key="1">
    <source>
        <dbReference type="ARBA" id="ARBA00004442"/>
    </source>
</evidence>
<reference evidence="8 9" key="1">
    <citation type="journal article" date="2011" name="BMC Genomics">
        <title>Genomic insights into an obligate epibiotic bacterial predator: Micavibrio aeruginosavorus ARL-13.</title>
        <authorList>
            <person name="Wang Z."/>
            <person name="Kadouri D."/>
            <person name="Wu M."/>
        </authorList>
    </citation>
    <scope>NUCLEOTIDE SEQUENCE [LARGE SCALE GENOMIC DNA]</scope>
    <source>
        <strain evidence="8 9">ARL-13</strain>
    </source>
</reference>
<sequence length="478" mass="52233">MSMSLKFFPAFSPRAFLLARTATFAVLAGVSVFGLATGARAETLQEAMVSALNAHPTVQAAMKSRDYYAEEKQEQRSGYFPELNASGSMGRIYGDNSTSRGLTVERGAGYSWLYEGSVAVRQTIWDGLETVNRVGAADARVRSAGSNVADVRENLGLRVVLAYLDVLRTKEAVTMITDHNKLIADYRTRIDSMVEQGAADESMAVQAHDIQIQLDSTQADIEGEFAKAVAEYREVVGQVPTDPLVRPDLPSGAVLASVDEAVAMALQEHPALRVADETKEAFARDADAEKGALYPDFSGELSYLKKDQADIIGGEVVDAKAVVRMDWTFSTGGAELARIRKATSRYAESQARRDEISRNIERQIRTSYAEMQAAKDRLDNGRDRVGVTKDLLTTYEKQFEAAKVTLLNLLQAENNNFNARLGVVNADYRHLAAQYAVLAHMGYLQDVMSIVSAHENAQDEARAEAQMADQAKSGAAHE</sequence>
<proteinExistence type="inferred from homology"/>
<dbReference type="GO" id="GO:0015562">
    <property type="term" value="F:efflux transmembrane transporter activity"/>
    <property type="evidence" value="ECO:0007669"/>
    <property type="project" value="InterPro"/>
</dbReference>
<evidence type="ECO:0000256" key="7">
    <source>
        <dbReference type="ARBA" id="ARBA00023237"/>
    </source>
</evidence>
<keyword evidence="5" id="KW-0812">Transmembrane</keyword>
<comment type="subcellular location">
    <subcellularLocation>
        <location evidence="1">Cell outer membrane</location>
    </subcellularLocation>
</comment>
<evidence type="ECO:0000256" key="4">
    <source>
        <dbReference type="ARBA" id="ARBA00022452"/>
    </source>
</evidence>